<proteinExistence type="predicted"/>
<evidence type="ECO:0000313" key="1">
    <source>
        <dbReference type="EMBL" id="VVV00481.1"/>
    </source>
</evidence>
<comment type="caution">
    <text evidence="1">The sequence shown here is derived from an EMBL/GenBank/DDBJ whole genome shotgun (WGS) entry which is preliminary data.</text>
</comment>
<evidence type="ECO:0000313" key="2">
    <source>
        <dbReference type="Proteomes" id="UP000356253"/>
    </source>
</evidence>
<accession>A0AC61Y7K9</accession>
<protein>
    <submittedName>
        <fullName evidence="1">Uncharacterized protein</fullName>
    </submittedName>
</protein>
<name>A0AC61Y7K9_9FLAO</name>
<organism evidence="1 2">
    <name type="scientific">Mesonia oceanica</name>
    <dbReference type="NCBI Taxonomy" id="2687242"/>
    <lineage>
        <taxon>Bacteria</taxon>
        <taxon>Pseudomonadati</taxon>
        <taxon>Bacteroidota</taxon>
        <taxon>Flavobacteriia</taxon>
        <taxon>Flavobacteriales</taxon>
        <taxon>Flavobacteriaceae</taxon>
        <taxon>Mesonia</taxon>
    </lineage>
</organism>
<reference evidence="1" key="1">
    <citation type="submission" date="2019-09" db="EMBL/GenBank/DDBJ databases">
        <authorList>
            <person name="Rodrigo-Torres L."/>
            <person name="Arahal R. D."/>
            <person name="Lucena T."/>
        </authorList>
    </citation>
    <scope>NUCLEOTIDE SEQUENCE</scope>
    <source>
        <strain evidence="1">ISS653</strain>
    </source>
</reference>
<sequence>MLELHDLEHIVILKVASIKRSREFYVKKMGLKVIVSGDKDHRSVKSRPQICLDQLGSPSKYTPRHVCPGSSEIHLFSKKTIEELEHFFWGQQIPIISRDTCYTEEREEQECIYLHDPDGNLLRITGGSYLRI</sequence>
<dbReference type="EMBL" id="CABVMM010000006">
    <property type="protein sequence ID" value="VVV00481.1"/>
    <property type="molecule type" value="Genomic_DNA"/>
</dbReference>
<dbReference type="Proteomes" id="UP000356253">
    <property type="component" value="Unassembled WGS sequence"/>
</dbReference>
<gene>
    <name evidence="1" type="ORF">FVB9532_01752</name>
</gene>
<keyword evidence="2" id="KW-1185">Reference proteome</keyword>